<evidence type="ECO:0000313" key="2">
    <source>
        <dbReference type="Proteomes" id="UP000187203"/>
    </source>
</evidence>
<dbReference type="AlphaFoldDB" id="A0A1R3KB62"/>
<gene>
    <name evidence="1" type="ORF">COLO4_09744</name>
</gene>
<dbReference type="EMBL" id="AWUE01014267">
    <property type="protein sequence ID" value="OMP04337.1"/>
    <property type="molecule type" value="Genomic_DNA"/>
</dbReference>
<protein>
    <submittedName>
        <fullName evidence="1">Uncharacterized protein</fullName>
    </submittedName>
</protein>
<dbReference type="Proteomes" id="UP000187203">
    <property type="component" value="Unassembled WGS sequence"/>
</dbReference>
<accession>A0A1R3KB62</accession>
<comment type="caution">
    <text evidence="1">The sequence shown here is derived from an EMBL/GenBank/DDBJ whole genome shotgun (WGS) entry which is preliminary data.</text>
</comment>
<keyword evidence="2" id="KW-1185">Reference proteome</keyword>
<sequence length="30" mass="3314">MAIHHRCFSSTPPSFPTPSCRFVVSIVVPI</sequence>
<evidence type="ECO:0000313" key="1">
    <source>
        <dbReference type="EMBL" id="OMP04337.1"/>
    </source>
</evidence>
<name>A0A1R3KB62_9ROSI</name>
<reference evidence="2" key="1">
    <citation type="submission" date="2013-09" db="EMBL/GenBank/DDBJ databases">
        <title>Corchorus olitorius genome sequencing.</title>
        <authorList>
            <person name="Alam M."/>
            <person name="Haque M.S."/>
            <person name="Islam M.S."/>
            <person name="Emdad E.M."/>
            <person name="Islam M.M."/>
            <person name="Ahmed B."/>
            <person name="Halim A."/>
            <person name="Hossen Q.M.M."/>
            <person name="Hossain M.Z."/>
            <person name="Ahmed R."/>
            <person name="Khan M.M."/>
            <person name="Islam R."/>
            <person name="Rashid M.M."/>
            <person name="Khan S.A."/>
            <person name="Rahman M.S."/>
            <person name="Alam M."/>
            <person name="Yahiya A.S."/>
            <person name="Khan M.S."/>
            <person name="Azam M.S."/>
            <person name="Haque T."/>
            <person name="Lashkar M.Z.H."/>
            <person name="Akhand A.I."/>
            <person name="Morshed G."/>
            <person name="Roy S."/>
            <person name="Uddin K.S."/>
            <person name="Rabeya T."/>
            <person name="Hossain A.S."/>
            <person name="Chowdhury A."/>
            <person name="Snigdha A.R."/>
            <person name="Mortoza M.S."/>
            <person name="Matin S.A."/>
            <person name="Hoque S.M.E."/>
            <person name="Islam M.K."/>
            <person name="Roy D.K."/>
            <person name="Haider R."/>
            <person name="Moosa M.M."/>
            <person name="Elias S.M."/>
            <person name="Hasan A.M."/>
            <person name="Jahan S."/>
            <person name="Shafiuddin M."/>
            <person name="Mahmood N."/>
            <person name="Shommy N.S."/>
        </authorList>
    </citation>
    <scope>NUCLEOTIDE SEQUENCE [LARGE SCALE GENOMIC DNA]</scope>
    <source>
        <strain evidence="2">cv. O-4</strain>
    </source>
</reference>
<organism evidence="1 2">
    <name type="scientific">Corchorus olitorius</name>
    <dbReference type="NCBI Taxonomy" id="93759"/>
    <lineage>
        <taxon>Eukaryota</taxon>
        <taxon>Viridiplantae</taxon>
        <taxon>Streptophyta</taxon>
        <taxon>Embryophyta</taxon>
        <taxon>Tracheophyta</taxon>
        <taxon>Spermatophyta</taxon>
        <taxon>Magnoliopsida</taxon>
        <taxon>eudicotyledons</taxon>
        <taxon>Gunneridae</taxon>
        <taxon>Pentapetalae</taxon>
        <taxon>rosids</taxon>
        <taxon>malvids</taxon>
        <taxon>Malvales</taxon>
        <taxon>Malvaceae</taxon>
        <taxon>Grewioideae</taxon>
        <taxon>Apeibeae</taxon>
        <taxon>Corchorus</taxon>
    </lineage>
</organism>
<proteinExistence type="predicted"/>